<evidence type="ECO:0000313" key="1">
    <source>
        <dbReference type="EMBL" id="BAK15827.1"/>
    </source>
</evidence>
<keyword evidence="2" id="KW-1185">Reference proteome</keyword>
<dbReference type="EMBL" id="AP012157">
    <property type="protein sequence ID" value="BAK15827.1"/>
    <property type="molecule type" value="Genomic_DNA"/>
</dbReference>
<accession>F2F2I9</accession>
<proteinExistence type="predicted"/>
<gene>
    <name evidence="1" type="ordered locus">SSIL_1404</name>
</gene>
<dbReference type="Proteomes" id="UP000006691">
    <property type="component" value="Chromosome"/>
</dbReference>
<name>F2F2I9_SOLSS</name>
<reference evidence="2" key="1">
    <citation type="submission" date="2011-04" db="EMBL/GenBank/DDBJ databases">
        <title>Genome sequence of Solibacillus silvestris StLB046.</title>
        <authorList>
            <person name="Morohoshi T."/>
            <person name="Someya N."/>
            <person name="Ikeda T."/>
        </authorList>
    </citation>
    <scope>NUCLEOTIDE SEQUENCE [LARGE SCALE GENOMIC DNA]</scope>
    <source>
        <strain evidence="2">StLB046</strain>
    </source>
</reference>
<dbReference type="KEGG" id="siv:SSIL_1404"/>
<dbReference type="AlphaFoldDB" id="F2F2I9"/>
<evidence type="ECO:0000313" key="2">
    <source>
        <dbReference type="Proteomes" id="UP000006691"/>
    </source>
</evidence>
<sequence>MLDTKSKNNDLFIVANVDENGNVINFPMGGGSSTKASVKAHDTLTKAKRSQRFFKGSVIVKATAFEIVEG</sequence>
<dbReference type="PATRIC" id="fig|1002809.3.peg.1416"/>
<protein>
    <submittedName>
        <fullName evidence="1">Type IIA topoisomerase, B subunit</fullName>
    </submittedName>
</protein>
<reference evidence="1 2" key="2">
    <citation type="journal article" date="2012" name="J. Biosci. Bioeng.">
        <title>Complete genome sequence and characterization of the N-acylhomoserine lactone-degrading gene of the potato leaf-associated Solibacillus silvestris.</title>
        <authorList>
            <person name="Morohoshi T."/>
            <person name="Tominaga Y."/>
            <person name="Someya N."/>
            <person name="Ikeda T."/>
        </authorList>
    </citation>
    <scope>NUCLEOTIDE SEQUENCE [LARGE SCALE GENOMIC DNA]</scope>
    <source>
        <strain evidence="1 2">StLB046</strain>
    </source>
</reference>
<dbReference type="HOGENOM" id="CLU_2858040_0_0_9"/>
<organism evidence="1 2">
    <name type="scientific">Solibacillus silvestris (strain StLB046)</name>
    <name type="common">Bacillus silvestris</name>
    <dbReference type="NCBI Taxonomy" id="1002809"/>
    <lineage>
        <taxon>Bacteria</taxon>
        <taxon>Bacillati</taxon>
        <taxon>Bacillota</taxon>
        <taxon>Bacilli</taxon>
        <taxon>Bacillales</taxon>
        <taxon>Caryophanaceae</taxon>
        <taxon>Solibacillus</taxon>
    </lineage>
</organism>
<dbReference type="RefSeq" id="WP_014823280.1">
    <property type="nucleotide sequence ID" value="NC_018065.1"/>
</dbReference>